<dbReference type="EMBL" id="JAWDGP010003877">
    <property type="protein sequence ID" value="KAK3769894.1"/>
    <property type="molecule type" value="Genomic_DNA"/>
</dbReference>
<dbReference type="GO" id="GO:0060271">
    <property type="term" value="P:cilium assembly"/>
    <property type="evidence" value="ECO:0007669"/>
    <property type="project" value="TreeGrafter"/>
</dbReference>
<protein>
    <recommendedName>
        <fullName evidence="4">Sodium channel and clathrin linker 1</fullName>
    </recommendedName>
</protein>
<proteinExistence type="predicted"/>
<reference evidence="2" key="1">
    <citation type="journal article" date="2023" name="G3 (Bethesda)">
        <title>A reference genome for the long-term kleptoplast-retaining sea slug Elysia crispata morphotype clarki.</title>
        <authorList>
            <person name="Eastman K.E."/>
            <person name="Pendleton A.L."/>
            <person name="Shaikh M.A."/>
            <person name="Suttiyut T."/>
            <person name="Ogas R."/>
            <person name="Tomko P."/>
            <person name="Gavelis G."/>
            <person name="Widhalm J.R."/>
            <person name="Wisecaver J.H."/>
        </authorList>
    </citation>
    <scope>NUCLEOTIDE SEQUENCE</scope>
    <source>
        <strain evidence="2">ECLA1</strain>
    </source>
</reference>
<feature type="coiled-coil region" evidence="1">
    <location>
        <begin position="573"/>
        <end position="642"/>
    </location>
</feature>
<sequence length="730" mass="84489">MAQEETEFLKDQVDRLNAALSHYQRAYPNFILDQYVSESSTSTQDWLSHSKDLPPLLKEYDATIYGLQTQLESLENQLQRIRSQAQDVAKENERLHEDMRNSVQSRLSADYSGGGDGEAGDALVLQNLQQQLELAVQEKEASQEKWREAAQEVDRLESELEMEKESHQFRVVEQQAHQVKEQYQQSVAAMNGELDSLQVELRDTRTENSSLLLRVSELKQTVSDLQQQLIWKAQESAETIFKEGFADSKIVELNRIMDELRQRLAEISRSNDELQRENVTLHTRVTELQRRLSDTELRETEAISQVREAVQMVEAAVMEKDQVEIQAKQRDEELEEMKGVVVKVINKAGERTREEVDAVRKQCNEQMNRLTEELHALEMEGSEKQSRLDRLMREKRSVESELQQIYKDGMVEGSRSKEAYQQLNSRAIQAERDLNEAYMKLDNQKMELEKLSMDNMQLQQKMDAEVKQLQERLATTQAEFETINDDRVACMNKLNELNKKLLVAQQEKEAAHRKYAKELALVEQDYHVRTRNWEVKLQTTEDSRSQTVAELRRLLTAQQRMGARWKEECSSLTHKFEGKLAESRAEVAQLKQRHEEMTSLLKDSQTKTIEVEKLLSDYTKNIRRMEERVMEAELQAGETSKQLMRRSIRERQTLLERDSLIAELTHSQIHNSSHHAAASALNASKKSQTFLESSCKREKTHAGSHGVELTLDQLAGSTKCISSPTLHDER</sequence>
<dbReference type="Pfam" id="PF15964">
    <property type="entry name" value="CCCAP"/>
    <property type="match status" value="1"/>
</dbReference>
<keyword evidence="1" id="KW-0175">Coiled coil</keyword>
<dbReference type="PANTHER" id="PTHR35970">
    <property type="entry name" value="SODIUM CHANNEL AND CLATHRIN LINKER 1"/>
    <property type="match status" value="1"/>
</dbReference>
<name>A0AAE0ZI76_9GAST</name>
<evidence type="ECO:0008006" key="4">
    <source>
        <dbReference type="Google" id="ProtNLM"/>
    </source>
</evidence>
<dbReference type="Proteomes" id="UP001283361">
    <property type="component" value="Unassembled WGS sequence"/>
</dbReference>
<accession>A0AAE0ZI76</accession>
<dbReference type="GO" id="GO:0005814">
    <property type="term" value="C:centriole"/>
    <property type="evidence" value="ECO:0007669"/>
    <property type="project" value="TreeGrafter"/>
</dbReference>
<dbReference type="GO" id="GO:0007098">
    <property type="term" value="P:centrosome cycle"/>
    <property type="evidence" value="ECO:0007669"/>
    <property type="project" value="InterPro"/>
</dbReference>
<feature type="coiled-coil region" evidence="1">
    <location>
        <begin position="125"/>
        <end position="291"/>
    </location>
</feature>
<evidence type="ECO:0000313" key="2">
    <source>
        <dbReference type="EMBL" id="KAK3769894.1"/>
    </source>
</evidence>
<dbReference type="GO" id="GO:0045162">
    <property type="term" value="P:clustering of voltage-gated sodium channels"/>
    <property type="evidence" value="ECO:0007669"/>
    <property type="project" value="InterPro"/>
</dbReference>
<feature type="coiled-coil region" evidence="1">
    <location>
        <begin position="57"/>
        <end position="98"/>
    </location>
</feature>
<comment type="caution">
    <text evidence="2">The sequence shown here is derived from an EMBL/GenBank/DDBJ whole genome shotgun (WGS) entry which is preliminary data.</text>
</comment>
<organism evidence="2 3">
    <name type="scientific">Elysia crispata</name>
    <name type="common">lettuce slug</name>
    <dbReference type="NCBI Taxonomy" id="231223"/>
    <lineage>
        <taxon>Eukaryota</taxon>
        <taxon>Metazoa</taxon>
        <taxon>Spiralia</taxon>
        <taxon>Lophotrochozoa</taxon>
        <taxon>Mollusca</taxon>
        <taxon>Gastropoda</taxon>
        <taxon>Heterobranchia</taxon>
        <taxon>Euthyneura</taxon>
        <taxon>Panpulmonata</taxon>
        <taxon>Sacoglossa</taxon>
        <taxon>Placobranchoidea</taxon>
        <taxon>Plakobranchidae</taxon>
        <taxon>Elysia</taxon>
    </lineage>
</organism>
<dbReference type="GO" id="GO:0005813">
    <property type="term" value="C:centrosome"/>
    <property type="evidence" value="ECO:0007669"/>
    <property type="project" value="InterPro"/>
</dbReference>
<evidence type="ECO:0000313" key="3">
    <source>
        <dbReference type="Proteomes" id="UP001283361"/>
    </source>
</evidence>
<dbReference type="InterPro" id="IPR031887">
    <property type="entry name" value="SDCCAG8"/>
</dbReference>
<gene>
    <name evidence="2" type="ORF">RRG08_036939</name>
</gene>
<dbReference type="InterPro" id="IPR038911">
    <property type="entry name" value="SCLT1"/>
</dbReference>
<feature type="coiled-coil region" evidence="1">
    <location>
        <begin position="353"/>
        <end position="514"/>
    </location>
</feature>
<dbReference type="PANTHER" id="PTHR35970:SF1">
    <property type="entry name" value="SODIUM CHANNEL AND CLATHRIN LINKER 1"/>
    <property type="match status" value="1"/>
</dbReference>
<evidence type="ECO:0000256" key="1">
    <source>
        <dbReference type="SAM" id="Coils"/>
    </source>
</evidence>
<dbReference type="AlphaFoldDB" id="A0AAE0ZI76"/>
<keyword evidence="3" id="KW-1185">Reference proteome</keyword>